<sequence>MAAFLAEVRAFARGPYAQALALGDALPDSTRDAMAARIAAYTGLDPQYVKETHLRVWPTRFRKQLLRSESRCVGRFDARFAGVHYDDSGERPEYDPSASGISGAFAAHSSGISRRT</sequence>
<comment type="caution">
    <text evidence="2">The sequence shown here is derived from an EMBL/GenBank/DDBJ whole genome shotgun (WGS) entry which is preliminary data.</text>
</comment>
<evidence type="ECO:0000256" key="1">
    <source>
        <dbReference type="SAM" id="MobiDB-lite"/>
    </source>
</evidence>
<gene>
    <name evidence="2" type="ORF">AWB74_08321</name>
</gene>
<dbReference type="Proteomes" id="UP000055019">
    <property type="component" value="Unassembled WGS sequence"/>
</dbReference>
<organism evidence="2 3">
    <name type="scientific">Caballeronia arvi</name>
    <dbReference type="NCBI Taxonomy" id="1777135"/>
    <lineage>
        <taxon>Bacteria</taxon>
        <taxon>Pseudomonadati</taxon>
        <taxon>Pseudomonadota</taxon>
        <taxon>Betaproteobacteria</taxon>
        <taxon>Burkholderiales</taxon>
        <taxon>Burkholderiaceae</taxon>
        <taxon>Caballeronia</taxon>
    </lineage>
</organism>
<dbReference type="RefSeq" id="WP_061152399.1">
    <property type="nucleotide sequence ID" value="NZ_FCOM02000106.1"/>
</dbReference>
<accession>A0A158L5E8</accession>
<dbReference type="AlphaFoldDB" id="A0A158L5E8"/>
<name>A0A158L5E8_9BURK</name>
<keyword evidence="3" id="KW-1185">Reference proteome</keyword>
<feature type="region of interest" description="Disordered" evidence="1">
    <location>
        <begin position="87"/>
        <end position="116"/>
    </location>
</feature>
<reference evidence="2" key="1">
    <citation type="submission" date="2016-01" db="EMBL/GenBank/DDBJ databases">
        <authorList>
            <person name="Peeters C."/>
        </authorList>
    </citation>
    <scope>NUCLEOTIDE SEQUENCE [LARGE SCALE GENOMIC DNA]</scope>
    <source>
        <strain evidence="2">LMG 29317</strain>
    </source>
</reference>
<evidence type="ECO:0000313" key="2">
    <source>
        <dbReference type="EMBL" id="SAL87921.1"/>
    </source>
</evidence>
<evidence type="ECO:0000313" key="3">
    <source>
        <dbReference type="Proteomes" id="UP000055019"/>
    </source>
</evidence>
<protein>
    <submittedName>
        <fullName evidence="2">Uncharacterized protein</fullName>
    </submittedName>
</protein>
<dbReference type="EMBL" id="FCOM02000106">
    <property type="protein sequence ID" value="SAL87921.1"/>
    <property type="molecule type" value="Genomic_DNA"/>
</dbReference>
<proteinExistence type="predicted"/>